<dbReference type="EMBL" id="AK228652">
    <property type="protein sequence ID" value="BAF00559.1"/>
    <property type="molecule type" value="mRNA"/>
</dbReference>
<evidence type="ECO:0000313" key="1">
    <source>
        <dbReference type="EMBL" id="BAF00559.1"/>
    </source>
</evidence>
<gene>
    <name evidence="1" type="ordered locus">At2g19250</name>
</gene>
<accession>Q0WQP0</accession>
<organism evidence="1">
    <name type="scientific">Arabidopsis thaliana</name>
    <name type="common">Mouse-ear cress</name>
    <dbReference type="NCBI Taxonomy" id="3702"/>
    <lineage>
        <taxon>Eukaryota</taxon>
        <taxon>Viridiplantae</taxon>
        <taxon>Streptophyta</taxon>
        <taxon>Embryophyta</taxon>
        <taxon>Tracheophyta</taxon>
        <taxon>Spermatophyta</taxon>
        <taxon>Magnoliopsida</taxon>
        <taxon>eudicotyledons</taxon>
        <taxon>Gunneridae</taxon>
        <taxon>Pentapetalae</taxon>
        <taxon>rosids</taxon>
        <taxon>malvids</taxon>
        <taxon>Brassicales</taxon>
        <taxon>Brassicaceae</taxon>
        <taxon>Camelineae</taxon>
        <taxon>Arabidopsis</taxon>
    </lineage>
</organism>
<protein>
    <submittedName>
        <fullName evidence="1">Uncharacterized protein At2g19250</fullName>
    </submittedName>
</protein>
<proteinExistence type="evidence at transcript level"/>
<reference evidence="1" key="1">
    <citation type="submission" date="2006-07" db="EMBL/GenBank/DDBJ databases">
        <title>Large-scale analysis of RIKEN Arabidopsis full-length (RAFL) cDNAs.</title>
        <authorList>
            <person name="Totoki Y."/>
            <person name="Seki M."/>
            <person name="Ishida J."/>
            <person name="Nakajima M."/>
            <person name="Enju A."/>
            <person name="Morosawa T."/>
            <person name="Kamiya A."/>
            <person name="Narusaka M."/>
            <person name="Shin-i T."/>
            <person name="Nakagawa M."/>
            <person name="Sakamoto N."/>
            <person name="Oishi K."/>
            <person name="Kohara Y."/>
            <person name="Kobayashi M."/>
            <person name="Toyoda A."/>
            <person name="Sakaki Y."/>
            <person name="Sakurai T."/>
            <person name="Iida K."/>
            <person name="Akiyama K."/>
            <person name="Satou M."/>
            <person name="Toyoda T."/>
            <person name="Konagaya A."/>
            <person name="Carninci P."/>
            <person name="Kawai J."/>
            <person name="Hayashizaki Y."/>
            <person name="Shinozaki K."/>
        </authorList>
    </citation>
    <scope>NUCLEOTIDE SEQUENCE</scope>
</reference>
<dbReference type="AlphaFoldDB" id="Q0WQP0"/>
<name>Q0WQP0_ARATH</name>
<sequence length="39" mass="4672">MTMWISLKMTLRMVIMILKRRKTEIALVAWEMLAMKMAT</sequence>